<dbReference type="SUPFAM" id="SSF101386">
    <property type="entry name" value="all-alpha NTP pyrophosphatases"/>
    <property type="match status" value="1"/>
</dbReference>
<dbReference type="InterPro" id="IPR038735">
    <property type="entry name" value="MSMEG_1276-like_NTP-PPase_dom"/>
</dbReference>
<dbReference type="Pfam" id="PF12643">
    <property type="entry name" value="MazG-like"/>
    <property type="match status" value="1"/>
</dbReference>
<evidence type="ECO:0000313" key="2">
    <source>
        <dbReference type="Proteomes" id="UP001222800"/>
    </source>
</evidence>
<dbReference type="EMBL" id="CP120733">
    <property type="protein sequence ID" value="WFD12185.1"/>
    <property type="molecule type" value="Genomic_DNA"/>
</dbReference>
<reference evidence="1 2" key="1">
    <citation type="submission" date="2023-03" db="EMBL/GenBank/DDBJ databases">
        <title>Complete genome sequence of Tepidibacter sp. SWIR-1, isolated from a deep-sea hydrothermal vent.</title>
        <authorList>
            <person name="Li X."/>
        </authorList>
    </citation>
    <scope>NUCLEOTIDE SEQUENCE [LARGE SCALE GENOMIC DNA]</scope>
    <source>
        <strain evidence="1 2">SWIR-1</strain>
    </source>
</reference>
<evidence type="ECO:0000313" key="1">
    <source>
        <dbReference type="EMBL" id="WFD12185.1"/>
    </source>
</evidence>
<keyword evidence="2" id="KW-1185">Reference proteome</keyword>
<organism evidence="1 2">
    <name type="scientific">Tepidibacter hydrothermalis</name>
    <dbReference type="NCBI Taxonomy" id="3036126"/>
    <lineage>
        <taxon>Bacteria</taxon>
        <taxon>Bacillati</taxon>
        <taxon>Bacillota</taxon>
        <taxon>Clostridia</taxon>
        <taxon>Peptostreptococcales</taxon>
        <taxon>Peptostreptococcaceae</taxon>
        <taxon>Tepidibacter</taxon>
    </lineage>
</organism>
<gene>
    <name evidence="1" type="ORF">P4S50_08905</name>
</gene>
<name>A0ABY8EGW1_9FIRM</name>
<proteinExistence type="predicted"/>
<dbReference type="Proteomes" id="UP001222800">
    <property type="component" value="Chromosome"/>
</dbReference>
<sequence length="102" mass="11870">MKTYDKIVRDKIPQIIDNAGKKFDIHIVSDDEAISYLDTKLDEEVKEFHEDNNLEELADVMEILFSLAKKMGYSEDDLLNKRLEKKESNGGFDKNIILTKVY</sequence>
<dbReference type="CDD" id="cd11532">
    <property type="entry name" value="NTP-PPase_COG4997"/>
    <property type="match status" value="1"/>
</dbReference>
<dbReference type="InterPro" id="IPR025984">
    <property type="entry name" value="DCTPP"/>
</dbReference>
<protein>
    <submittedName>
        <fullName evidence="1">Nucleoside triphosphate pyrophosphohydrolase</fullName>
    </submittedName>
</protein>
<accession>A0ABY8EGW1</accession>
<dbReference type="RefSeq" id="WP_277734487.1">
    <property type="nucleotide sequence ID" value="NZ_CP120733.1"/>
</dbReference>